<reference evidence="10 11" key="1">
    <citation type="submission" date="2019-11" db="EMBL/GenBank/DDBJ databases">
        <title>Bacillus idriensis genome.</title>
        <authorList>
            <person name="Konopka E.N."/>
            <person name="Newman J.D."/>
        </authorList>
    </citation>
    <scope>NUCLEOTIDE SEQUENCE [LARGE SCALE GENOMIC DNA]</scope>
    <source>
        <strain evidence="10 11">DSM 19097</strain>
    </source>
</reference>
<evidence type="ECO:0000256" key="8">
    <source>
        <dbReference type="ARBA" id="ARBA00060547"/>
    </source>
</evidence>
<dbReference type="PANTHER" id="PTHR31118">
    <property type="entry name" value="CYCLASE-LIKE PROTEIN 2"/>
    <property type="match status" value="1"/>
</dbReference>
<evidence type="ECO:0000256" key="4">
    <source>
        <dbReference type="ARBA" id="ARBA00022801"/>
    </source>
</evidence>
<dbReference type="AlphaFoldDB" id="A0A6I2MC75"/>
<comment type="subunit">
    <text evidence="2 9">Homodimer.</text>
</comment>
<feature type="binding site" evidence="9">
    <location>
        <position position="53"/>
    </location>
    <ligand>
        <name>Zn(2+)</name>
        <dbReference type="ChEBI" id="CHEBI:29105"/>
        <label>1</label>
    </ligand>
</feature>
<dbReference type="Proteomes" id="UP000441585">
    <property type="component" value="Unassembled WGS sequence"/>
</dbReference>
<comment type="function">
    <text evidence="1 9">Catalyzes the hydrolysis of N-formyl-L-kynurenine to L-kynurenine, the second step in the kynurenine pathway of tryptophan degradation.</text>
</comment>
<comment type="similarity">
    <text evidence="9">Belongs to the Cyclase 1 superfamily. KynB family.</text>
</comment>
<dbReference type="GO" id="GO:0004061">
    <property type="term" value="F:arylformamidase activity"/>
    <property type="evidence" value="ECO:0007669"/>
    <property type="project" value="UniProtKB-UniRule"/>
</dbReference>
<dbReference type="GO" id="GO:0019441">
    <property type="term" value="P:L-tryptophan catabolic process to kynurenine"/>
    <property type="evidence" value="ECO:0007669"/>
    <property type="project" value="UniProtKB-UniRule"/>
</dbReference>
<keyword evidence="5 9" id="KW-0862">Zinc</keyword>
<dbReference type="GO" id="GO:0004328">
    <property type="term" value="F:formamidase activity"/>
    <property type="evidence" value="ECO:0007669"/>
    <property type="project" value="InterPro"/>
</dbReference>
<feature type="active site" description="Proton donor/acceptor" evidence="9">
    <location>
        <position position="57"/>
    </location>
</feature>
<dbReference type="RefSeq" id="WP_154318832.1">
    <property type="nucleotide sequence ID" value="NZ_CAJGAA010000002.1"/>
</dbReference>
<keyword evidence="11" id="KW-1185">Reference proteome</keyword>
<comment type="catalytic activity">
    <reaction evidence="7 9">
        <text>N-formyl-L-kynurenine + H2O = L-kynurenine + formate + H(+)</text>
        <dbReference type="Rhea" id="RHEA:13009"/>
        <dbReference type="ChEBI" id="CHEBI:15377"/>
        <dbReference type="ChEBI" id="CHEBI:15378"/>
        <dbReference type="ChEBI" id="CHEBI:15740"/>
        <dbReference type="ChEBI" id="CHEBI:57959"/>
        <dbReference type="ChEBI" id="CHEBI:58629"/>
        <dbReference type="EC" id="3.5.1.9"/>
    </reaction>
</comment>
<feature type="binding site" evidence="9">
    <location>
        <position position="170"/>
    </location>
    <ligand>
        <name>Zn(2+)</name>
        <dbReference type="ChEBI" id="CHEBI:29105"/>
        <label>1</label>
    </ligand>
</feature>
<organism evidence="10 11">
    <name type="scientific">Metabacillus idriensis</name>
    <dbReference type="NCBI Taxonomy" id="324768"/>
    <lineage>
        <taxon>Bacteria</taxon>
        <taxon>Bacillati</taxon>
        <taxon>Bacillota</taxon>
        <taxon>Bacilli</taxon>
        <taxon>Bacillales</taxon>
        <taxon>Bacillaceae</taxon>
        <taxon>Metabacillus</taxon>
    </lineage>
</organism>
<dbReference type="InterPro" id="IPR007325">
    <property type="entry name" value="KFase/CYL"/>
</dbReference>
<dbReference type="InterPro" id="IPR037175">
    <property type="entry name" value="KFase_sf"/>
</dbReference>
<dbReference type="PANTHER" id="PTHR31118:SF32">
    <property type="entry name" value="KYNURENINE FORMAMIDASE"/>
    <property type="match status" value="1"/>
</dbReference>
<keyword evidence="6 9" id="KW-0823">Tryptophan catabolism</keyword>
<comment type="caution">
    <text evidence="10">The sequence shown here is derived from an EMBL/GenBank/DDBJ whole genome shotgun (WGS) entry which is preliminary data.</text>
</comment>
<evidence type="ECO:0000256" key="7">
    <source>
        <dbReference type="ARBA" id="ARBA00048496"/>
    </source>
</evidence>
<name>A0A6I2MC75_9BACI</name>
<evidence type="ECO:0000256" key="9">
    <source>
        <dbReference type="HAMAP-Rule" id="MF_01969"/>
    </source>
</evidence>
<sequence>MKIIDVSRPVQNSTPTWPGDTPFDFELMWTKEASGSVNVGKLEMSTHTGTHIDAPFHFESEAKKVHELDLSIYCGKAKVIHLQGVEVITAHELKKFGLFQTERLLIRTDSWDDPLRFPEEFSYFHPDAAAYLKEIGVRLIGVDVPSVDFMKSKELPAHHSFLENSIFILEGLDLSAAEQGDYELIALPLRIVDGDGSPVRAILRTFE</sequence>
<accession>A0A6I2MC75</accession>
<proteinExistence type="inferred from homology"/>
<evidence type="ECO:0000256" key="5">
    <source>
        <dbReference type="ARBA" id="ARBA00022833"/>
    </source>
</evidence>
<evidence type="ECO:0000256" key="3">
    <source>
        <dbReference type="ARBA" id="ARBA00022723"/>
    </source>
</evidence>
<evidence type="ECO:0000256" key="6">
    <source>
        <dbReference type="ARBA" id="ARBA00023079"/>
    </source>
</evidence>
<feature type="binding site" evidence="9">
    <location>
        <position position="158"/>
    </location>
    <ligand>
        <name>Zn(2+)</name>
        <dbReference type="ChEBI" id="CHEBI:29105"/>
        <label>2</label>
    </ligand>
</feature>
<evidence type="ECO:0000313" key="10">
    <source>
        <dbReference type="EMBL" id="MRX54882.1"/>
    </source>
</evidence>
<dbReference type="Pfam" id="PF04199">
    <property type="entry name" value="Cyclase"/>
    <property type="match status" value="1"/>
</dbReference>
<feature type="binding site" evidence="9">
    <location>
        <position position="170"/>
    </location>
    <ligand>
        <name>Zn(2+)</name>
        <dbReference type="ChEBI" id="CHEBI:29105"/>
        <label>2</label>
    </ligand>
</feature>
<dbReference type="EC" id="3.5.1.9" evidence="9"/>
<gene>
    <name evidence="9 10" type="primary">kynB</name>
    <name evidence="10" type="ORF">GJU41_12940</name>
</gene>
<dbReference type="FunFam" id="3.50.30.50:FF:000001">
    <property type="entry name" value="Kynurenine formamidase"/>
    <property type="match status" value="1"/>
</dbReference>
<feature type="binding site" evidence="9">
    <location>
        <position position="51"/>
    </location>
    <ligand>
        <name>Zn(2+)</name>
        <dbReference type="ChEBI" id="CHEBI:29105"/>
        <label>1</label>
    </ligand>
</feature>
<comment type="pathway">
    <text evidence="8 9">Amino-acid degradation; L-tryptophan degradation via kynurenine pathway; L-kynurenine from L-tryptophan: step 2/2.</text>
</comment>
<evidence type="ECO:0000313" key="11">
    <source>
        <dbReference type="Proteomes" id="UP000441585"/>
    </source>
</evidence>
<protein>
    <recommendedName>
        <fullName evidence="9">Kynurenine formamidase</fullName>
        <shortName evidence="9">KFA</shortName>
        <shortName evidence="9">KFase</shortName>
        <ecNumber evidence="9">3.5.1.9</ecNumber>
    </recommendedName>
    <alternativeName>
        <fullName evidence="9">Arylformamidase</fullName>
    </alternativeName>
    <alternativeName>
        <fullName evidence="9">N-formylkynurenine formamidase</fullName>
        <shortName evidence="9">FKF</shortName>
    </alternativeName>
</protein>
<keyword evidence="4 9" id="KW-0378">Hydrolase</keyword>
<dbReference type="EMBL" id="WKKF01000002">
    <property type="protein sequence ID" value="MRX54882.1"/>
    <property type="molecule type" value="Genomic_DNA"/>
</dbReference>
<feature type="binding site" evidence="9">
    <location>
        <position position="47"/>
    </location>
    <ligand>
        <name>Zn(2+)</name>
        <dbReference type="ChEBI" id="CHEBI:29105"/>
        <label>1</label>
    </ligand>
</feature>
<dbReference type="InterPro" id="IPR017484">
    <property type="entry name" value="Kynurenine_formamidase_bac"/>
</dbReference>
<dbReference type="Gene3D" id="3.50.30.50">
    <property type="entry name" value="Putative cyclase"/>
    <property type="match status" value="1"/>
</dbReference>
<comment type="cofactor">
    <cofactor evidence="9">
        <name>Zn(2+)</name>
        <dbReference type="ChEBI" id="CHEBI:29105"/>
    </cofactor>
    <text evidence="9">Binds 2 zinc ions per subunit.</text>
</comment>
<dbReference type="UniPathway" id="UPA00333">
    <property type="reaction ID" value="UER00454"/>
</dbReference>
<dbReference type="HAMAP" id="MF_01969">
    <property type="entry name" value="KynB"/>
    <property type="match status" value="1"/>
</dbReference>
<dbReference type="NCBIfam" id="TIGR03035">
    <property type="entry name" value="trp_arylform"/>
    <property type="match status" value="1"/>
</dbReference>
<keyword evidence="3 9" id="KW-0479">Metal-binding</keyword>
<dbReference type="GO" id="GO:0008270">
    <property type="term" value="F:zinc ion binding"/>
    <property type="evidence" value="ECO:0007669"/>
    <property type="project" value="UniProtKB-UniRule"/>
</dbReference>
<dbReference type="SUPFAM" id="SSF102198">
    <property type="entry name" value="Putative cyclase"/>
    <property type="match status" value="1"/>
</dbReference>
<feature type="binding site" evidence="9">
    <location>
        <position position="53"/>
    </location>
    <ligand>
        <name>Zn(2+)</name>
        <dbReference type="ChEBI" id="CHEBI:29105"/>
        <label>2</label>
    </ligand>
</feature>
<evidence type="ECO:0000256" key="2">
    <source>
        <dbReference type="ARBA" id="ARBA00011738"/>
    </source>
</evidence>
<feature type="binding site" evidence="9">
    <location>
        <position position="17"/>
    </location>
    <ligand>
        <name>substrate</name>
    </ligand>
</feature>
<evidence type="ECO:0000256" key="1">
    <source>
        <dbReference type="ARBA" id="ARBA00002204"/>
    </source>
</evidence>